<dbReference type="AlphaFoldDB" id="A0A6G0W139"/>
<dbReference type="PANTHER" id="PTHR31511:SF12">
    <property type="entry name" value="RHO TERMINATION FACTOR N-TERMINAL DOMAIN-CONTAINING PROTEIN"/>
    <property type="match status" value="1"/>
</dbReference>
<dbReference type="PANTHER" id="PTHR31511">
    <property type="entry name" value="PROTEIN CBG23764"/>
    <property type="match status" value="1"/>
</dbReference>
<feature type="domain" description="C2H2-type" evidence="2">
    <location>
        <begin position="2"/>
        <end position="29"/>
    </location>
</feature>
<dbReference type="Gene3D" id="3.30.160.60">
    <property type="entry name" value="Classic Zinc Finger"/>
    <property type="match status" value="1"/>
</dbReference>
<gene>
    <name evidence="3" type="ORF">FWK35_00026474</name>
</gene>
<dbReference type="SUPFAM" id="SSF57667">
    <property type="entry name" value="beta-beta-alpha zinc fingers"/>
    <property type="match status" value="1"/>
</dbReference>
<dbReference type="InterPro" id="IPR036236">
    <property type="entry name" value="Znf_C2H2_sf"/>
</dbReference>
<evidence type="ECO:0000259" key="2">
    <source>
        <dbReference type="PROSITE" id="PS50157"/>
    </source>
</evidence>
<dbReference type="GO" id="GO:0008270">
    <property type="term" value="F:zinc ion binding"/>
    <property type="evidence" value="ECO:0007669"/>
    <property type="project" value="UniProtKB-KW"/>
</dbReference>
<accession>A0A6G0W139</accession>
<keyword evidence="1" id="KW-0863">Zinc-finger</keyword>
<proteinExistence type="predicted"/>
<protein>
    <recommendedName>
        <fullName evidence="2">C2H2-type domain-containing protein</fullName>
    </recommendedName>
</protein>
<evidence type="ECO:0000313" key="3">
    <source>
        <dbReference type="EMBL" id="KAF0718013.1"/>
    </source>
</evidence>
<keyword evidence="1" id="KW-0479">Metal-binding</keyword>
<evidence type="ECO:0000313" key="4">
    <source>
        <dbReference type="Proteomes" id="UP000478052"/>
    </source>
</evidence>
<reference evidence="3 4" key="1">
    <citation type="submission" date="2019-08" db="EMBL/GenBank/DDBJ databases">
        <title>Whole genome of Aphis craccivora.</title>
        <authorList>
            <person name="Voronova N.V."/>
            <person name="Shulinski R.S."/>
            <person name="Bandarenka Y.V."/>
            <person name="Zhorov D.G."/>
            <person name="Warner D."/>
        </authorList>
    </citation>
    <scope>NUCLEOTIDE SEQUENCE [LARGE SCALE GENOMIC DNA]</scope>
    <source>
        <strain evidence="3">180601</strain>
        <tissue evidence="3">Whole Body</tissue>
    </source>
</reference>
<dbReference type="OrthoDB" id="7430321at2759"/>
<dbReference type="InterPro" id="IPR013087">
    <property type="entry name" value="Znf_C2H2_type"/>
</dbReference>
<dbReference type="Proteomes" id="UP000478052">
    <property type="component" value="Unassembled WGS sequence"/>
</dbReference>
<organism evidence="3 4">
    <name type="scientific">Aphis craccivora</name>
    <name type="common">Cowpea aphid</name>
    <dbReference type="NCBI Taxonomy" id="307492"/>
    <lineage>
        <taxon>Eukaryota</taxon>
        <taxon>Metazoa</taxon>
        <taxon>Ecdysozoa</taxon>
        <taxon>Arthropoda</taxon>
        <taxon>Hexapoda</taxon>
        <taxon>Insecta</taxon>
        <taxon>Pterygota</taxon>
        <taxon>Neoptera</taxon>
        <taxon>Paraneoptera</taxon>
        <taxon>Hemiptera</taxon>
        <taxon>Sternorrhyncha</taxon>
        <taxon>Aphidomorpha</taxon>
        <taxon>Aphidoidea</taxon>
        <taxon>Aphididae</taxon>
        <taxon>Aphidini</taxon>
        <taxon>Aphis</taxon>
        <taxon>Aphis</taxon>
    </lineage>
</organism>
<name>A0A6G0W139_APHCR</name>
<evidence type="ECO:0000256" key="1">
    <source>
        <dbReference type="PROSITE-ProRule" id="PRU00042"/>
    </source>
</evidence>
<dbReference type="PROSITE" id="PS50157">
    <property type="entry name" value="ZINC_FINGER_C2H2_2"/>
    <property type="match status" value="2"/>
</dbReference>
<feature type="domain" description="C2H2-type" evidence="2">
    <location>
        <begin position="29"/>
        <end position="52"/>
    </location>
</feature>
<dbReference type="EMBL" id="VUJU01009732">
    <property type="protein sequence ID" value="KAF0718013.1"/>
    <property type="molecule type" value="Genomic_DNA"/>
</dbReference>
<dbReference type="PROSITE" id="PS00028">
    <property type="entry name" value="ZINC_FINGER_C2H2_1"/>
    <property type="match status" value="2"/>
</dbReference>
<dbReference type="SMART" id="SM00355">
    <property type="entry name" value="ZnF_C2H2"/>
    <property type="match status" value="2"/>
</dbReference>
<keyword evidence="4" id="KW-1185">Reference proteome</keyword>
<sequence length="394" mass="45323">MFNCDQCPSVFTAKHNLTVHQKKHAGVRFPCTVCPSTYSFKTSLNKHLKNAHGIINVTAHLRPLLAAPIIDQQTRPSMTQFAPLTTPQIQIAPQIFVPDVPDGGYYVSLNYPIILFIRRDILTLRTITENVLLPRTLRQLLGRKKRAWVSLNPPGILKFRRLAIVKSCGDIQPTQRASFKWAVLAKHMTGTTVYRIGENYKKHENKYNFDVPDVRGLSTASSRRREDRLFDLLLVTDGDNSHYVYISNFYRLIRKQKTGDDGRVVFCKRCFTSFDNQNLKYKLKGQKALDQHKLICEVHKPILPEMPKEGECLQFEAWKKTQRHPITEEKKRGITTVIQRHEAMSYGFLVKASDDVPVTLLEEYEKPTEPVIYRGSEIQTDVTKHFIETVTEIA</sequence>
<keyword evidence="1" id="KW-0862">Zinc</keyword>
<comment type="caution">
    <text evidence="3">The sequence shown here is derived from an EMBL/GenBank/DDBJ whole genome shotgun (WGS) entry which is preliminary data.</text>
</comment>